<sequence length="165" mass="17532">MQAVSKVLEILRNFFSQLTEPIDKEHHWKQQSIQSLVEVIEVCLTNQSTQVHEVLEQEVTETTFARASTSAGTGGGSTSSGTGLSKSPSTPSLSSAPLSMAVPGRKGGVFSINLENIVWNDQTVAGSALSGNSDVNATDEKGSTPKKVFCTLSKFDSHSSAIFVQ</sequence>
<dbReference type="AlphaFoldDB" id="A0AAV0UNK3"/>
<comment type="caution">
    <text evidence="2">The sequence shown here is derived from an EMBL/GenBank/DDBJ whole genome shotgun (WGS) entry which is preliminary data.</text>
</comment>
<evidence type="ECO:0000256" key="1">
    <source>
        <dbReference type="SAM" id="MobiDB-lite"/>
    </source>
</evidence>
<feature type="region of interest" description="Disordered" evidence="1">
    <location>
        <begin position="65"/>
        <end position="98"/>
    </location>
</feature>
<accession>A0AAV0UNK3</accession>
<dbReference type="EMBL" id="CANTFM010001312">
    <property type="protein sequence ID" value="CAI5738057.1"/>
    <property type="molecule type" value="Genomic_DNA"/>
</dbReference>
<feature type="compositionally biased region" description="Low complexity" evidence="1">
    <location>
        <begin position="79"/>
        <end position="98"/>
    </location>
</feature>
<keyword evidence="3" id="KW-1185">Reference proteome</keyword>
<proteinExistence type="predicted"/>
<dbReference type="Proteomes" id="UP001162029">
    <property type="component" value="Unassembled WGS sequence"/>
</dbReference>
<name>A0AAV0UNK3_9STRA</name>
<reference evidence="2" key="1">
    <citation type="submission" date="2022-12" db="EMBL/GenBank/DDBJ databases">
        <authorList>
            <person name="Webb A."/>
        </authorList>
    </citation>
    <scope>NUCLEOTIDE SEQUENCE</scope>
    <source>
        <strain evidence="2">Pd1</strain>
    </source>
</reference>
<evidence type="ECO:0000313" key="3">
    <source>
        <dbReference type="Proteomes" id="UP001162029"/>
    </source>
</evidence>
<organism evidence="2 3">
    <name type="scientific">Peronospora destructor</name>
    <dbReference type="NCBI Taxonomy" id="86335"/>
    <lineage>
        <taxon>Eukaryota</taxon>
        <taxon>Sar</taxon>
        <taxon>Stramenopiles</taxon>
        <taxon>Oomycota</taxon>
        <taxon>Peronosporomycetes</taxon>
        <taxon>Peronosporales</taxon>
        <taxon>Peronosporaceae</taxon>
        <taxon>Peronospora</taxon>
    </lineage>
</organism>
<evidence type="ECO:0000313" key="2">
    <source>
        <dbReference type="EMBL" id="CAI5738057.1"/>
    </source>
</evidence>
<protein>
    <submittedName>
        <fullName evidence="2">Uncharacterized protein</fullName>
    </submittedName>
</protein>
<gene>
    <name evidence="2" type="ORF">PDE001_LOCUS6792</name>
</gene>